<comment type="caution">
    <text evidence="1">The sequence shown here is derived from an EMBL/GenBank/DDBJ whole genome shotgun (WGS) entry which is preliminary data.</text>
</comment>
<dbReference type="AlphaFoldDB" id="A0A9Q5ZG01"/>
<evidence type="ECO:0000313" key="1">
    <source>
        <dbReference type="EMBL" id="PHK06742.1"/>
    </source>
</evidence>
<gene>
    <name evidence="1" type="ORF">VF08_03125</name>
</gene>
<reference evidence="1 2" key="1">
    <citation type="submission" date="2015-02" db="EMBL/GenBank/DDBJ databases">
        <title>Nostoc linckia genome annotation.</title>
        <authorList>
            <person name="Zhou Z."/>
        </authorList>
    </citation>
    <scope>NUCLEOTIDE SEQUENCE [LARGE SCALE GENOMIC DNA]</scope>
    <source>
        <strain evidence="2">z8</strain>
    </source>
</reference>
<evidence type="ECO:0000313" key="2">
    <source>
        <dbReference type="Proteomes" id="UP000222310"/>
    </source>
</evidence>
<organism evidence="1 2">
    <name type="scientific">Nostoc linckia z8</name>
    <dbReference type="NCBI Taxonomy" id="1628746"/>
    <lineage>
        <taxon>Bacteria</taxon>
        <taxon>Bacillati</taxon>
        <taxon>Cyanobacteriota</taxon>
        <taxon>Cyanophyceae</taxon>
        <taxon>Nostocales</taxon>
        <taxon>Nostocaceae</taxon>
        <taxon>Nostoc</taxon>
    </lineage>
</organism>
<accession>A0A9Q5ZG01</accession>
<dbReference type="Proteomes" id="UP000222310">
    <property type="component" value="Unassembled WGS sequence"/>
</dbReference>
<protein>
    <submittedName>
        <fullName evidence="1">Uncharacterized protein</fullName>
    </submittedName>
</protein>
<dbReference type="GeneID" id="57094299"/>
<dbReference type="RefSeq" id="WP_099066525.1">
    <property type="nucleotide sequence ID" value="NZ_LAHD01000005.1"/>
</dbReference>
<sequence>MTTITFGKHKGSDISKIPTEYLEWGADKLDSPKWRQAFESELERRNSEKNKRDSYIKANIDSPEVWELLVKEAEQELETEENFAIENDVQYDGRVISQSEIEKLAKEKLAEYQKQVAVENLQKEFEGREGLTPLLLKKIEDIHYEWGLERSQFSTDAKYEVACEYMRKLEEIRGY</sequence>
<name>A0A9Q5ZG01_NOSLI</name>
<dbReference type="EMBL" id="LAHD01000005">
    <property type="protein sequence ID" value="PHK06742.1"/>
    <property type="molecule type" value="Genomic_DNA"/>
</dbReference>
<proteinExistence type="predicted"/>